<proteinExistence type="predicted"/>
<reference evidence="1" key="1">
    <citation type="journal article" date="2021" name="PeerJ">
        <title>Extensive microbial diversity within the chicken gut microbiome revealed by metagenomics and culture.</title>
        <authorList>
            <person name="Gilroy R."/>
            <person name="Ravi A."/>
            <person name="Getino M."/>
            <person name="Pursley I."/>
            <person name="Horton D.L."/>
            <person name="Alikhan N.F."/>
            <person name="Baker D."/>
            <person name="Gharbi K."/>
            <person name="Hall N."/>
            <person name="Watson M."/>
            <person name="Adriaenssens E.M."/>
            <person name="Foster-Nyarko E."/>
            <person name="Jarju S."/>
            <person name="Secka A."/>
            <person name="Antonio M."/>
            <person name="Oren A."/>
            <person name="Chaudhuri R.R."/>
            <person name="La Ragione R."/>
            <person name="Hildebrand F."/>
            <person name="Pallen M.J."/>
        </authorList>
    </citation>
    <scope>NUCLEOTIDE SEQUENCE</scope>
    <source>
        <strain evidence="1">ChiGjej4B4-18154</strain>
    </source>
</reference>
<comment type="caution">
    <text evidence="1">The sequence shown here is derived from an EMBL/GenBank/DDBJ whole genome shotgun (WGS) entry which is preliminary data.</text>
</comment>
<reference evidence="1" key="2">
    <citation type="submission" date="2021-04" db="EMBL/GenBank/DDBJ databases">
        <authorList>
            <person name="Gilroy R."/>
        </authorList>
    </citation>
    <scope>NUCLEOTIDE SEQUENCE</scope>
    <source>
        <strain evidence="1">ChiGjej4B4-18154</strain>
    </source>
</reference>
<dbReference type="AlphaFoldDB" id="A0A9D2E2Y1"/>
<gene>
    <name evidence="1" type="ORF">H9813_01160</name>
</gene>
<dbReference type="Proteomes" id="UP000824035">
    <property type="component" value="Unassembled WGS sequence"/>
</dbReference>
<accession>A0A9D2E2Y1</accession>
<name>A0A9D2E2Y1_9FIRM</name>
<sequence length="72" mass="7921">MPKELPGYRDQLESVIAAFPDKECLNVLEVSAYTGIGRKTAARIFPFVGHGLGRYITRTSLARALVDVNAKK</sequence>
<protein>
    <submittedName>
        <fullName evidence="1">Uncharacterized protein</fullName>
    </submittedName>
</protein>
<organism evidence="1 2">
    <name type="scientific">Candidatus Allofournierella merdipullorum</name>
    <dbReference type="NCBI Taxonomy" id="2838595"/>
    <lineage>
        <taxon>Bacteria</taxon>
        <taxon>Bacillati</taxon>
        <taxon>Bacillota</taxon>
        <taxon>Clostridia</taxon>
        <taxon>Eubacteriales</taxon>
        <taxon>Oscillospiraceae</taxon>
        <taxon>Allofournierella</taxon>
    </lineage>
</organism>
<evidence type="ECO:0000313" key="1">
    <source>
        <dbReference type="EMBL" id="HIZ29830.1"/>
    </source>
</evidence>
<evidence type="ECO:0000313" key="2">
    <source>
        <dbReference type="Proteomes" id="UP000824035"/>
    </source>
</evidence>
<dbReference type="EMBL" id="DXBV01000013">
    <property type="protein sequence ID" value="HIZ29830.1"/>
    <property type="molecule type" value="Genomic_DNA"/>
</dbReference>